<accession>A0AAU7PTS1</accession>
<dbReference type="PROSITE" id="PS51736">
    <property type="entry name" value="RECOMBINASES_3"/>
    <property type="match status" value="1"/>
</dbReference>
<feature type="domain" description="Recombinase" evidence="4">
    <location>
        <begin position="174"/>
        <end position="299"/>
    </location>
</feature>
<organism evidence="5">
    <name type="scientific">Lacrimispora sp. BS-2</name>
    <dbReference type="NCBI Taxonomy" id="3151850"/>
    <lineage>
        <taxon>Bacteria</taxon>
        <taxon>Bacillati</taxon>
        <taxon>Bacillota</taxon>
        <taxon>Clostridia</taxon>
        <taxon>Lachnospirales</taxon>
        <taxon>Lachnospiraceae</taxon>
        <taxon>Lacrimispora</taxon>
    </lineage>
</organism>
<dbReference type="SMART" id="SM00857">
    <property type="entry name" value="Resolvase"/>
    <property type="match status" value="1"/>
</dbReference>
<evidence type="ECO:0000259" key="4">
    <source>
        <dbReference type="PROSITE" id="PS51737"/>
    </source>
</evidence>
<dbReference type="Pfam" id="PF13408">
    <property type="entry name" value="Zn_ribbon_recom"/>
    <property type="match status" value="1"/>
</dbReference>
<dbReference type="Gene3D" id="3.90.1750.20">
    <property type="entry name" value="Putative Large Serine Recombinase, Chain B, Domain 2"/>
    <property type="match status" value="1"/>
</dbReference>
<feature type="domain" description="Resolvase/invertase-type recombinase catalytic" evidence="3">
    <location>
        <begin position="18"/>
        <end position="165"/>
    </location>
</feature>
<evidence type="ECO:0000256" key="2">
    <source>
        <dbReference type="ARBA" id="ARBA00023172"/>
    </source>
</evidence>
<dbReference type="SUPFAM" id="SSF53041">
    <property type="entry name" value="Resolvase-like"/>
    <property type="match status" value="1"/>
</dbReference>
<dbReference type="InterPro" id="IPR036162">
    <property type="entry name" value="Resolvase-like_N_sf"/>
</dbReference>
<evidence type="ECO:0000259" key="3">
    <source>
        <dbReference type="PROSITE" id="PS51736"/>
    </source>
</evidence>
<dbReference type="InterPro" id="IPR011109">
    <property type="entry name" value="DNA_bind_recombinase_dom"/>
</dbReference>
<dbReference type="InterPro" id="IPR006119">
    <property type="entry name" value="Resolv_N"/>
</dbReference>
<dbReference type="InterPro" id="IPR038109">
    <property type="entry name" value="DNA_bind_recomb_sf"/>
</dbReference>
<reference evidence="5" key="1">
    <citation type="submission" date="2024-06" db="EMBL/GenBank/DDBJ databases">
        <title>Lacrimispora cavernae sp. nov., a novel anaerobe isolated from bat guano pile inside a cave.</title>
        <authorList>
            <person name="Miller S.L."/>
            <person name="Lu N."/>
            <person name="King J."/>
            <person name="Sankaranarayanan K."/>
            <person name="Lawson P.A."/>
        </authorList>
    </citation>
    <scope>NUCLEOTIDE SEQUENCE</scope>
    <source>
        <strain evidence="5">BS-2</strain>
    </source>
</reference>
<dbReference type="Pfam" id="PF07508">
    <property type="entry name" value="Recombinase"/>
    <property type="match status" value="1"/>
</dbReference>
<dbReference type="AlphaFoldDB" id="A0AAU7PTS1"/>
<dbReference type="PROSITE" id="PS51737">
    <property type="entry name" value="RECOMBINASE_DNA_BIND"/>
    <property type="match status" value="1"/>
</dbReference>
<sequence length="426" mass="49124">MKIRILEPVFQVEQKKKRVCAYARVSSDSRRQEDSLENQTDTYERLINSNPEYEFAGVYADQGISGYCESRPQFQKMLKKARAGEINLIITKSISRFARNTVTVLKVARELKELGVGIFFEEQNINTLSGDGEMMLAVLASFAQEESRSISENNKWTIKKKFEQGEIMINTKRFLGYDKDEYGGLAINQKEAFVVDFLYDMTLLGLGNSRLKSLMNFLGVKTVTDVEWNEGTVNGVLTNEKYKGDYHLQKYFTPENKRNQSRLNRGEVQSYYITDNHPAIVSEEKWNRVQAERERRKKNSNIAADGTEKYQNRYPLSGMLICPYCGKNLRRRMVYKGKIQWLCSTYIKEGKQACRGVRVDDTEVIKRNITEPTVVEEVNVHGKKHYSYTCKADFINGRKYEPECAEVTGSGLLQGINRPRRTVIKL</sequence>
<dbReference type="GO" id="GO:0000150">
    <property type="term" value="F:DNA strand exchange activity"/>
    <property type="evidence" value="ECO:0007669"/>
    <property type="project" value="InterPro"/>
</dbReference>
<gene>
    <name evidence="5" type="ORF">ABFV83_08270</name>
</gene>
<dbReference type="PANTHER" id="PTHR30461">
    <property type="entry name" value="DNA-INVERTASE FROM LAMBDOID PROPHAGE"/>
    <property type="match status" value="1"/>
</dbReference>
<dbReference type="InterPro" id="IPR025827">
    <property type="entry name" value="Zn_ribbon_recom_dom"/>
</dbReference>
<keyword evidence="1" id="KW-0238">DNA-binding</keyword>
<dbReference type="PANTHER" id="PTHR30461:SF2">
    <property type="entry name" value="SERINE RECOMBINASE PINE-RELATED"/>
    <property type="match status" value="1"/>
</dbReference>
<protein>
    <submittedName>
        <fullName evidence="5">Recombinase family protein</fullName>
    </submittedName>
</protein>
<proteinExistence type="predicted"/>
<dbReference type="InterPro" id="IPR050639">
    <property type="entry name" value="SSR_resolvase"/>
</dbReference>
<evidence type="ECO:0000313" key="5">
    <source>
        <dbReference type="EMBL" id="XBS55766.1"/>
    </source>
</evidence>
<dbReference type="Pfam" id="PF00239">
    <property type="entry name" value="Resolvase"/>
    <property type="match status" value="1"/>
</dbReference>
<keyword evidence="2" id="KW-0233">DNA recombination</keyword>
<dbReference type="Gene3D" id="3.40.50.1390">
    <property type="entry name" value="Resolvase, N-terminal catalytic domain"/>
    <property type="match status" value="1"/>
</dbReference>
<dbReference type="CDD" id="cd00338">
    <property type="entry name" value="Ser_Recombinase"/>
    <property type="match status" value="1"/>
</dbReference>
<dbReference type="GO" id="GO:0003677">
    <property type="term" value="F:DNA binding"/>
    <property type="evidence" value="ECO:0007669"/>
    <property type="project" value="UniProtKB-KW"/>
</dbReference>
<evidence type="ECO:0000256" key="1">
    <source>
        <dbReference type="ARBA" id="ARBA00023125"/>
    </source>
</evidence>
<dbReference type="EMBL" id="CP157940">
    <property type="protein sequence ID" value="XBS55766.1"/>
    <property type="molecule type" value="Genomic_DNA"/>
</dbReference>
<dbReference type="RefSeq" id="WP_349948415.1">
    <property type="nucleotide sequence ID" value="NZ_CP157940.1"/>
</dbReference>
<name>A0AAU7PTS1_9FIRM</name>